<dbReference type="Pfam" id="PF06224">
    <property type="entry name" value="AlkZ-like"/>
    <property type="match status" value="1"/>
</dbReference>
<organism evidence="1 2">
    <name type="scientific">Paenibacillus whitsoniae</name>
    <dbReference type="NCBI Taxonomy" id="2496558"/>
    <lineage>
        <taxon>Bacteria</taxon>
        <taxon>Bacillati</taxon>
        <taxon>Bacillota</taxon>
        <taxon>Bacilli</taxon>
        <taxon>Bacillales</taxon>
        <taxon>Paenibacillaceae</taxon>
        <taxon>Paenibacillus</taxon>
    </lineage>
</organism>
<sequence length="365" mass="40713">MPMMDSRALNRALLARQMLLGRVQLPVLDVIEKLTGLQAQAPNAPYFALWSRVENFRQEQLSSLIRSRKAVRIALMRATLHLTSSADALALRPWLQPVMERSLNGAFGKELQGVDRSRLAASGRRLVEEKPMTLSELGEHLQQEWLAQRPEALSAAVRNLVPLVQTPPRGIWGESGQAVHTTMELWLGQSMGTEPDAKQWIRRYLAAFGPATVKDMQVWSGLSGLGKVLEQLTSELVTFQTEQGAVLFDLPDAPRPESDTPAAPRFLGEFDNILLAHADRSRILEERYRKRVFTSNGIVRPTILIDGYVAGTWKLHRERGKTVVVADMFGKIAQAELAALQEEGERLLHFVGAETEASEMVVNPQ</sequence>
<keyword evidence="2" id="KW-1185">Reference proteome</keyword>
<keyword evidence="1" id="KW-0238">DNA-binding</keyword>
<evidence type="ECO:0000313" key="2">
    <source>
        <dbReference type="Proteomes" id="UP000276128"/>
    </source>
</evidence>
<dbReference type="InterPro" id="IPR009351">
    <property type="entry name" value="AlkZ-like"/>
</dbReference>
<dbReference type="GO" id="GO:0003677">
    <property type="term" value="F:DNA binding"/>
    <property type="evidence" value="ECO:0007669"/>
    <property type="project" value="UniProtKB-KW"/>
</dbReference>
<dbReference type="PANTHER" id="PTHR38479">
    <property type="entry name" value="LMO0824 PROTEIN"/>
    <property type="match status" value="1"/>
</dbReference>
<name>A0A3S0BSJ5_9BACL</name>
<protein>
    <submittedName>
        <fullName evidence="1">Winged helix DNA-binding domain-containing protein</fullName>
    </submittedName>
</protein>
<dbReference type="PANTHER" id="PTHR38479:SF2">
    <property type="entry name" value="WINGED HELIX DNA-BINDING DOMAIN-CONTAINING PROTEIN"/>
    <property type="match status" value="1"/>
</dbReference>
<proteinExistence type="predicted"/>
<comment type="caution">
    <text evidence="1">The sequence shown here is derived from an EMBL/GenBank/DDBJ whole genome shotgun (WGS) entry which is preliminary data.</text>
</comment>
<dbReference type="Proteomes" id="UP000276128">
    <property type="component" value="Unassembled WGS sequence"/>
</dbReference>
<dbReference type="OrthoDB" id="57247at2"/>
<gene>
    <name evidence="1" type="ORF">EJQ19_23080</name>
</gene>
<dbReference type="EMBL" id="RXHU01000074">
    <property type="protein sequence ID" value="RTE06483.1"/>
    <property type="molecule type" value="Genomic_DNA"/>
</dbReference>
<accession>A0A3S0BSJ5</accession>
<evidence type="ECO:0000313" key="1">
    <source>
        <dbReference type="EMBL" id="RTE06483.1"/>
    </source>
</evidence>
<dbReference type="AlphaFoldDB" id="A0A3S0BSJ5"/>
<reference evidence="1 2" key="1">
    <citation type="submission" date="2018-12" db="EMBL/GenBank/DDBJ databases">
        <title>Bacillus ochoae sp. nov., Paenibacillus whitsoniae sp. nov., Paenibacillus spiritus sp. nov. Isolated from the Mars Exploration Rover during spacecraft assembly.</title>
        <authorList>
            <person name="Seuylemezian A."/>
            <person name="Vaishampayan P."/>
        </authorList>
    </citation>
    <scope>NUCLEOTIDE SEQUENCE [LARGE SCALE GENOMIC DNA]</scope>
    <source>
        <strain evidence="1 2">MER 54</strain>
    </source>
</reference>